<protein>
    <submittedName>
        <fullName evidence="2">Uncharacterized protein</fullName>
    </submittedName>
</protein>
<gene>
    <name evidence="2" type="ordered locus">MSMEG_0799</name>
</gene>
<accession>A0QQL5</accession>
<feature type="region of interest" description="Disordered" evidence="1">
    <location>
        <begin position="1"/>
        <end position="58"/>
    </location>
</feature>
<organism evidence="2 3">
    <name type="scientific">Mycolicibacterium smegmatis (strain ATCC 700084 / mc(2)155)</name>
    <name type="common">Mycobacterium smegmatis</name>
    <dbReference type="NCBI Taxonomy" id="246196"/>
    <lineage>
        <taxon>Bacteria</taxon>
        <taxon>Bacillati</taxon>
        <taxon>Actinomycetota</taxon>
        <taxon>Actinomycetes</taxon>
        <taxon>Mycobacteriales</taxon>
        <taxon>Mycobacteriaceae</taxon>
        <taxon>Mycolicibacterium</taxon>
    </lineage>
</organism>
<evidence type="ECO:0000313" key="3">
    <source>
        <dbReference type="Proteomes" id="UP000000757"/>
    </source>
</evidence>
<feature type="compositionally biased region" description="Low complexity" evidence="1">
    <location>
        <begin position="12"/>
        <end position="21"/>
    </location>
</feature>
<dbReference type="EMBL" id="CP000480">
    <property type="protein sequence ID" value="ABK76163.1"/>
    <property type="molecule type" value="Genomic_DNA"/>
</dbReference>
<evidence type="ECO:0000256" key="1">
    <source>
        <dbReference type="SAM" id="MobiDB-lite"/>
    </source>
</evidence>
<name>A0QQL5_MYCS2</name>
<sequence>MAKEQRARAESGAGDTGATADKAPVAPSTTGSENTTASPDTAPVRPPTRVPTDSSILL</sequence>
<evidence type="ECO:0000313" key="2">
    <source>
        <dbReference type="EMBL" id="ABK76163.1"/>
    </source>
</evidence>
<dbReference type="STRING" id="246196.MSMEG_0799"/>
<reference evidence="2 3" key="1">
    <citation type="submission" date="2006-10" db="EMBL/GenBank/DDBJ databases">
        <authorList>
            <person name="Fleischmann R.D."/>
            <person name="Dodson R.J."/>
            <person name="Haft D.H."/>
            <person name="Merkel J.S."/>
            <person name="Nelson W.C."/>
            <person name="Fraser C.M."/>
        </authorList>
    </citation>
    <scope>NUCLEOTIDE SEQUENCE [LARGE SCALE GENOMIC DNA]</scope>
    <source>
        <strain evidence="3">ATCC 700084 / mc(2)155</strain>
    </source>
</reference>
<feature type="compositionally biased region" description="Polar residues" evidence="1">
    <location>
        <begin position="27"/>
        <end position="38"/>
    </location>
</feature>
<proteinExistence type="predicted"/>
<keyword evidence="3" id="KW-1185">Reference proteome</keyword>
<dbReference type="Proteomes" id="UP000000757">
    <property type="component" value="Chromosome"/>
</dbReference>
<dbReference type="AlphaFoldDB" id="A0QQL5"/>
<dbReference type="KEGG" id="msm:MSMEG_0799"/>